<dbReference type="PANTHER" id="PTHR35007">
    <property type="entry name" value="INTEGRAL MEMBRANE PROTEIN-RELATED"/>
    <property type="match status" value="1"/>
</dbReference>
<evidence type="ECO:0000256" key="4">
    <source>
        <dbReference type="ARBA" id="ARBA00022989"/>
    </source>
</evidence>
<gene>
    <name evidence="8" type="ORF">ESP70_018415</name>
</gene>
<evidence type="ECO:0000313" key="8">
    <source>
        <dbReference type="EMBL" id="KAA1396095.1"/>
    </source>
</evidence>
<dbReference type="Pfam" id="PF00482">
    <property type="entry name" value="T2SSF"/>
    <property type="match status" value="1"/>
</dbReference>
<organism evidence="8 9">
    <name type="scientific">Aeromicrobium ginsengisoli</name>
    <dbReference type="NCBI Taxonomy" id="363867"/>
    <lineage>
        <taxon>Bacteria</taxon>
        <taxon>Bacillati</taxon>
        <taxon>Actinomycetota</taxon>
        <taxon>Actinomycetes</taxon>
        <taxon>Propionibacteriales</taxon>
        <taxon>Nocardioidaceae</taxon>
        <taxon>Aeromicrobium</taxon>
    </lineage>
</organism>
<dbReference type="RefSeq" id="WP_149690738.1">
    <property type="nucleotide sequence ID" value="NZ_SDPQ02000003.1"/>
</dbReference>
<sequence>MTTLTALLAATSVWLWRPPGTWVVRHRLRLDLPGPRVPPWTLGVGTLMVVAWGAGRADASGPHVILVATAAGVGAFGMRQWRRGVQRKRLGVRRRQVSEAIGLMSAELRAGILPQRALQGLAPEFDFLAPAARSADLGGDVPAALRAAADETGAELLAELSGAWLVAERAGAPLSRVLDRLEESARGDLETEREVESGLAPARATGRLMAVLPVFGLALGSGMGGDPVAILTGTYPGVLCLAAGCALACVGVAWVERIASSAEAET</sequence>
<keyword evidence="4 6" id="KW-1133">Transmembrane helix</keyword>
<keyword evidence="5 6" id="KW-0472">Membrane</keyword>
<dbReference type="OrthoDB" id="3748275at2"/>
<feature type="transmembrane region" description="Helical" evidence="6">
    <location>
        <begin position="235"/>
        <end position="255"/>
    </location>
</feature>
<feature type="domain" description="Type II secretion system protein GspF" evidence="7">
    <location>
        <begin position="103"/>
        <end position="219"/>
    </location>
</feature>
<evidence type="ECO:0000313" key="9">
    <source>
        <dbReference type="Proteomes" id="UP000380867"/>
    </source>
</evidence>
<evidence type="ECO:0000256" key="2">
    <source>
        <dbReference type="ARBA" id="ARBA00022475"/>
    </source>
</evidence>
<dbReference type="InterPro" id="IPR018076">
    <property type="entry name" value="T2SS_GspF_dom"/>
</dbReference>
<dbReference type="EMBL" id="SDPQ02000003">
    <property type="protein sequence ID" value="KAA1396095.1"/>
    <property type="molecule type" value="Genomic_DNA"/>
</dbReference>
<evidence type="ECO:0000256" key="3">
    <source>
        <dbReference type="ARBA" id="ARBA00022692"/>
    </source>
</evidence>
<dbReference type="PANTHER" id="PTHR35007:SF4">
    <property type="entry name" value="CONSERVED TRANSMEMBRANE PROTEIN-RELATED"/>
    <property type="match status" value="1"/>
</dbReference>
<proteinExistence type="predicted"/>
<keyword evidence="2" id="KW-1003">Cell membrane</keyword>
<evidence type="ECO:0000256" key="5">
    <source>
        <dbReference type="ARBA" id="ARBA00023136"/>
    </source>
</evidence>
<comment type="caution">
    <text evidence="8">The sequence shown here is derived from an EMBL/GenBank/DDBJ whole genome shotgun (WGS) entry which is preliminary data.</text>
</comment>
<protein>
    <submittedName>
        <fullName evidence="8">Type II secretion system protein</fullName>
    </submittedName>
</protein>
<dbReference type="AlphaFoldDB" id="A0A5M4FCT4"/>
<reference evidence="8" key="1">
    <citation type="submission" date="2019-09" db="EMBL/GenBank/DDBJ databases">
        <authorList>
            <person name="Li J."/>
        </authorList>
    </citation>
    <scope>NUCLEOTIDE SEQUENCE [LARGE SCALE GENOMIC DNA]</scope>
    <source>
        <strain evidence="8">JCM 14732</strain>
    </source>
</reference>
<comment type="subcellular location">
    <subcellularLocation>
        <location evidence="1">Cell membrane</location>
        <topology evidence="1">Multi-pass membrane protein</topology>
    </subcellularLocation>
</comment>
<name>A0A5M4FCT4_9ACTN</name>
<keyword evidence="3 6" id="KW-0812">Transmembrane</keyword>
<evidence type="ECO:0000256" key="1">
    <source>
        <dbReference type="ARBA" id="ARBA00004651"/>
    </source>
</evidence>
<dbReference type="GO" id="GO:0005886">
    <property type="term" value="C:plasma membrane"/>
    <property type="evidence" value="ECO:0007669"/>
    <property type="project" value="UniProtKB-SubCell"/>
</dbReference>
<accession>A0A5M4FCT4</accession>
<dbReference type="Proteomes" id="UP000380867">
    <property type="component" value="Unassembled WGS sequence"/>
</dbReference>
<keyword evidence="9" id="KW-1185">Reference proteome</keyword>
<evidence type="ECO:0000256" key="6">
    <source>
        <dbReference type="SAM" id="Phobius"/>
    </source>
</evidence>
<evidence type="ECO:0000259" key="7">
    <source>
        <dbReference type="Pfam" id="PF00482"/>
    </source>
</evidence>